<organism evidence="3 4">
    <name type="scientific">Cupriavidus metallidurans</name>
    <dbReference type="NCBI Taxonomy" id="119219"/>
    <lineage>
        <taxon>Bacteria</taxon>
        <taxon>Pseudomonadati</taxon>
        <taxon>Pseudomonadota</taxon>
        <taxon>Betaproteobacteria</taxon>
        <taxon>Burkholderiales</taxon>
        <taxon>Burkholderiaceae</taxon>
        <taxon>Cupriavidus</taxon>
    </lineage>
</organism>
<dbReference type="Gene3D" id="3.40.50.12780">
    <property type="entry name" value="N-terminal domain of ligase-like"/>
    <property type="match status" value="1"/>
</dbReference>
<name>A0A482INF6_9BURK</name>
<dbReference type="EMBL" id="CP037900">
    <property type="protein sequence ID" value="QBP09711.1"/>
    <property type="molecule type" value="Genomic_DNA"/>
</dbReference>
<dbReference type="SUPFAM" id="SSF56801">
    <property type="entry name" value="Acetyl-CoA synthetase-like"/>
    <property type="match status" value="1"/>
</dbReference>
<evidence type="ECO:0000259" key="1">
    <source>
        <dbReference type="Pfam" id="PF00501"/>
    </source>
</evidence>
<gene>
    <name evidence="3" type="ORF">DDF84_008025</name>
</gene>
<evidence type="ECO:0000259" key="2">
    <source>
        <dbReference type="Pfam" id="PF13193"/>
    </source>
</evidence>
<dbReference type="PROSITE" id="PS00455">
    <property type="entry name" value="AMP_BINDING"/>
    <property type="match status" value="1"/>
</dbReference>
<dbReference type="Gene3D" id="3.30.300.30">
    <property type="match status" value="1"/>
</dbReference>
<feature type="domain" description="AMP-dependent synthetase/ligase" evidence="1">
    <location>
        <begin position="40"/>
        <end position="418"/>
    </location>
</feature>
<dbReference type="InterPro" id="IPR042099">
    <property type="entry name" value="ANL_N_sf"/>
</dbReference>
<proteinExistence type="predicted"/>
<evidence type="ECO:0000313" key="4">
    <source>
        <dbReference type="Proteomes" id="UP000253772"/>
    </source>
</evidence>
<dbReference type="OrthoDB" id="9766486at2"/>
<dbReference type="GO" id="GO:0016878">
    <property type="term" value="F:acid-thiol ligase activity"/>
    <property type="evidence" value="ECO:0007669"/>
    <property type="project" value="UniProtKB-ARBA"/>
</dbReference>
<dbReference type="InterPro" id="IPR025110">
    <property type="entry name" value="AMP-bd_C"/>
</dbReference>
<dbReference type="PANTHER" id="PTHR43767:SF1">
    <property type="entry name" value="NONRIBOSOMAL PEPTIDE SYNTHASE PES1 (EUROFUNG)-RELATED"/>
    <property type="match status" value="1"/>
</dbReference>
<dbReference type="Pfam" id="PF13193">
    <property type="entry name" value="AMP-binding_C"/>
    <property type="match status" value="1"/>
</dbReference>
<sequence length="617" mass="65020">MEFSIPPVSSLTEIEAIERSDVAVQAWNAAIGGTVYGAIRASAQRHGDAPALTYIDSADGPARTVSYRELLDNITAAARFFSELAGPGCGVAYILPSFVETHYVLWGAEACGFAVPLNPFLQPDEIVDLVRNSAADVLVFPKGEIPGIAERVAAIRANLPDVRLVAVGPGAAPDFAIDFNAVLADSAAHGGATWEPSGDSDSVVAYFHTGGTTGLPKLVAHTSKNQLAAALGAASLLGMRKDDRVTNGMPLFHVGGTIVSTLSVLLSGGHIIVLSAQGLRNPAMVTGIWKIVERFGITIFGAVPTALGALLNVPVDADISSIRYGLTGAAPCPFSVTKRFAEVTGVELHELLGMTETGGATAADAAGQRPTVGSVGYRLPFTRLRVRRQDAEQGLGDDCDPHEVGVLFVEGPHVSQGYRDPSQNAGVFIEGGLNTGDLAYFDDAGKLFIAGRAKDLIIRSGHNIDPGMIEQAMMMHPSVALAAAVSLPDKYAGELPVVFVVAKPGVDINLEELDTFVKERIAERPAWPKAIHVLDQLPTTAVGKLFKPALRVKAAELLLRPALETIASSALRAVEVSAGGKRGLHVDVRLVAPDAEIEQAVKVHLEGYTFTWALHRE</sequence>
<feature type="domain" description="AMP-binding enzyme C-terminal" evidence="2">
    <location>
        <begin position="469"/>
        <end position="544"/>
    </location>
</feature>
<dbReference type="InterPro" id="IPR020845">
    <property type="entry name" value="AMP-binding_CS"/>
</dbReference>
<dbReference type="InterPro" id="IPR045851">
    <property type="entry name" value="AMP-bd_C_sf"/>
</dbReference>
<protein>
    <submittedName>
        <fullName evidence="3">Acyl-CoA synthetase</fullName>
    </submittedName>
</protein>
<dbReference type="Proteomes" id="UP000253772">
    <property type="component" value="Chromosome c1"/>
</dbReference>
<dbReference type="InterPro" id="IPR050237">
    <property type="entry name" value="ATP-dep_AMP-bd_enzyme"/>
</dbReference>
<dbReference type="InterPro" id="IPR000873">
    <property type="entry name" value="AMP-dep_synth/lig_dom"/>
</dbReference>
<dbReference type="PANTHER" id="PTHR43767">
    <property type="entry name" value="LONG-CHAIN-FATTY-ACID--COA LIGASE"/>
    <property type="match status" value="1"/>
</dbReference>
<reference evidence="3 4" key="1">
    <citation type="submission" date="2019-03" db="EMBL/GenBank/DDBJ databases">
        <title>Comparative insights into the high quality Complete genome sequence of highly metal resistant Cupriavidus metallidurans strain BS1 isolated from a gold-copper mine.</title>
        <authorList>
            <person name="Mazhar H.S."/>
            <person name="Rensing C."/>
        </authorList>
    </citation>
    <scope>NUCLEOTIDE SEQUENCE [LARGE SCALE GENOMIC DNA]</scope>
    <source>
        <strain evidence="3 4">BS1</strain>
    </source>
</reference>
<evidence type="ECO:0000313" key="3">
    <source>
        <dbReference type="EMBL" id="QBP09711.1"/>
    </source>
</evidence>
<dbReference type="Pfam" id="PF00501">
    <property type="entry name" value="AMP-binding"/>
    <property type="match status" value="1"/>
</dbReference>
<dbReference type="RefSeq" id="WP_017512488.1">
    <property type="nucleotide sequence ID" value="NZ_CP037900.1"/>
</dbReference>
<dbReference type="AlphaFoldDB" id="A0A482INF6"/>
<accession>A0A482INF6</accession>